<evidence type="ECO:0000256" key="1">
    <source>
        <dbReference type="SAM" id="MobiDB-lite"/>
    </source>
</evidence>
<feature type="compositionally biased region" description="Low complexity" evidence="1">
    <location>
        <begin position="130"/>
        <end position="150"/>
    </location>
</feature>
<feature type="region of interest" description="Disordered" evidence="1">
    <location>
        <begin position="75"/>
        <end position="168"/>
    </location>
</feature>
<name>A0A7R8XA42_9CRUS</name>
<evidence type="ECO:0000313" key="2">
    <source>
        <dbReference type="EMBL" id="CAD7246083.1"/>
    </source>
</evidence>
<dbReference type="PANTHER" id="PTHR45872">
    <property type="entry name" value="RHO GUANINE NUCLEOTIDE EXCHANGE FACTOR 2, ISOFORM D"/>
    <property type="match status" value="1"/>
</dbReference>
<dbReference type="AlphaFoldDB" id="A0A7R8XA42"/>
<protein>
    <submittedName>
        <fullName evidence="2">Uncharacterized protein</fullName>
    </submittedName>
</protein>
<sequence length="198" mass="21130">MSVSGSPRPGTRRKKKLTRGGAGSDSVASSISSFSIPMLDLLKPNIGLNLNKMERNASFPATKENQQLRDSIALADSRRCMSESEVDVDSEALSYQNNTESSSNSSLSTRYGSLDSPSNSLEAVSGVKNSGSSLGDSSSFASFPSARSALQDSDLEAEPDPPDWTRNVDPAVIASLSDIEKKRQEVLNGKQKNVVELV</sequence>
<feature type="compositionally biased region" description="Polar residues" evidence="1">
    <location>
        <begin position="109"/>
        <end position="122"/>
    </location>
</feature>
<reference evidence="2" key="1">
    <citation type="submission" date="2020-11" db="EMBL/GenBank/DDBJ databases">
        <authorList>
            <person name="Tran Van P."/>
        </authorList>
    </citation>
    <scope>NUCLEOTIDE SEQUENCE</scope>
</reference>
<dbReference type="PANTHER" id="PTHR45872:SF2">
    <property type="entry name" value="RHO GUANINE NUCLEOTIDE EXCHANGE FACTOR 2, ISOFORM D"/>
    <property type="match status" value="1"/>
</dbReference>
<dbReference type="OrthoDB" id="2272012at2759"/>
<evidence type="ECO:0000313" key="3">
    <source>
        <dbReference type="Proteomes" id="UP000677054"/>
    </source>
</evidence>
<feature type="compositionally biased region" description="Low complexity" evidence="1">
    <location>
        <begin position="94"/>
        <end position="108"/>
    </location>
</feature>
<keyword evidence="3" id="KW-1185">Reference proteome</keyword>
<dbReference type="GO" id="GO:0005737">
    <property type="term" value="C:cytoplasm"/>
    <property type="evidence" value="ECO:0007669"/>
    <property type="project" value="TreeGrafter"/>
</dbReference>
<dbReference type="EMBL" id="LR900548">
    <property type="protein sequence ID" value="CAD7246083.1"/>
    <property type="molecule type" value="Genomic_DNA"/>
</dbReference>
<dbReference type="EMBL" id="CAJPEV010001031">
    <property type="protein sequence ID" value="CAG0890286.1"/>
    <property type="molecule type" value="Genomic_DNA"/>
</dbReference>
<proteinExistence type="predicted"/>
<dbReference type="Proteomes" id="UP000677054">
    <property type="component" value="Unassembled WGS sequence"/>
</dbReference>
<dbReference type="GO" id="GO:0005085">
    <property type="term" value="F:guanyl-nucleotide exchange factor activity"/>
    <property type="evidence" value="ECO:0007669"/>
    <property type="project" value="TreeGrafter"/>
</dbReference>
<accession>A0A7R8XA42</accession>
<gene>
    <name evidence="2" type="ORF">DSTB1V02_LOCUS5945</name>
</gene>
<organism evidence="2">
    <name type="scientific">Darwinula stevensoni</name>
    <dbReference type="NCBI Taxonomy" id="69355"/>
    <lineage>
        <taxon>Eukaryota</taxon>
        <taxon>Metazoa</taxon>
        <taxon>Ecdysozoa</taxon>
        <taxon>Arthropoda</taxon>
        <taxon>Crustacea</taxon>
        <taxon>Oligostraca</taxon>
        <taxon>Ostracoda</taxon>
        <taxon>Podocopa</taxon>
        <taxon>Podocopida</taxon>
        <taxon>Darwinulocopina</taxon>
        <taxon>Darwinuloidea</taxon>
        <taxon>Darwinulidae</taxon>
        <taxon>Darwinula</taxon>
    </lineage>
</organism>
<dbReference type="GO" id="GO:0007186">
    <property type="term" value="P:G protein-coupled receptor signaling pathway"/>
    <property type="evidence" value="ECO:0007669"/>
    <property type="project" value="TreeGrafter"/>
</dbReference>
<dbReference type="GO" id="GO:0001664">
    <property type="term" value="F:G protein-coupled receptor binding"/>
    <property type="evidence" value="ECO:0007669"/>
    <property type="project" value="TreeGrafter"/>
</dbReference>
<feature type="region of interest" description="Disordered" evidence="1">
    <location>
        <begin position="1"/>
        <end position="29"/>
    </location>
</feature>